<dbReference type="Gene3D" id="1.25.10.10">
    <property type="entry name" value="Leucine-rich Repeat Variant"/>
    <property type="match status" value="1"/>
</dbReference>
<dbReference type="PANTHER" id="PTHR16356:SF1">
    <property type="entry name" value="TRANSMEMBRANE AND COILED-COIL DOMAIN-CONTAINING PROTEIN 6"/>
    <property type="match status" value="1"/>
</dbReference>
<dbReference type="PANTHER" id="PTHR16356">
    <property type="entry name" value="TRANSMEMBRANE AND COILED-COIL DOMAIN-CONTAINING PROTEIN 6 TMCO6"/>
    <property type="match status" value="1"/>
</dbReference>
<dbReference type="Proteomes" id="UP000494163">
    <property type="component" value="Chromosome 2L"/>
</dbReference>
<dbReference type="OrthoDB" id="21522at2759"/>
<dbReference type="OMA" id="CRMKAKD"/>
<dbReference type="STRING" id="30019.A0A0M4EN94"/>
<name>A0A0M4EN94_DROBS</name>
<dbReference type="AlphaFoldDB" id="A0A0M4EN94"/>
<dbReference type="SUPFAM" id="SSF48371">
    <property type="entry name" value="ARM repeat"/>
    <property type="match status" value="1"/>
</dbReference>
<keyword evidence="2" id="KW-1185">Reference proteome</keyword>
<proteinExistence type="predicted"/>
<dbReference type="EMBL" id="CP012523">
    <property type="protein sequence ID" value="ALC38112.1"/>
    <property type="molecule type" value="Genomic_DNA"/>
</dbReference>
<accession>A0A0M4EN94</accession>
<organism evidence="1 2">
    <name type="scientific">Drosophila busckii</name>
    <name type="common">Fruit fly</name>
    <dbReference type="NCBI Taxonomy" id="30019"/>
    <lineage>
        <taxon>Eukaryota</taxon>
        <taxon>Metazoa</taxon>
        <taxon>Ecdysozoa</taxon>
        <taxon>Arthropoda</taxon>
        <taxon>Hexapoda</taxon>
        <taxon>Insecta</taxon>
        <taxon>Pterygota</taxon>
        <taxon>Neoptera</taxon>
        <taxon>Endopterygota</taxon>
        <taxon>Diptera</taxon>
        <taxon>Brachycera</taxon>
        <taxon>Muscomorpha</taxon>
        <taxon>Ephydroidea</taxon>
        <taxon>Drosophilidae</taxon>
        <taxon>Drosophila</taxon>
    </lineage>
</organism>
<sequence>MEPTSQPPTKMDDTFLRHKIREYAKQQRHNLRTNANDALRFGLGQIKQEICELENLSVKDVQGMAGRIKRRKHATTEDMYRFSHAFLQGNENINAFAATPGAIQVIVKELTGPNEMRRMEAADCLCNLSLGEAHVCEKITTLAGSYLVTFLHSQESRLVRSCLWTLANILFSCNKSAKNLLQMQLVTKLWKLYTAPTDDVHAYQVDAGVCLYLIAAQVASAVSSEDRLYIAEHLQEKQATDPAADYYMFIVYQFEVVNMELEGHWQHLYNFFVAERKFDLVKPTDRLSLLYGVRVWANILAMNVKIKIEHQPFISTLNKLFGLRDEGLNKELLQLLRNFIELSSVNCVQILERIQVFA</sequence>
<evidence type="ECO:0000313" key="1">
    <source>
        <dbReference type="EMBL" id="ALC38112.1"/>
    </source>
</evidence>
<evidence type="ECO:0000313" key="2">
    <source>
        <dbReference type="Proteomes" id="UP000494163"/>
    </source>
</evidence>
<dbReference type="InterPro" id="IPR016024">
    <property type="entry name" value="ARM-type_fold"/>
</dbReference>
<gene>
    <name evidence="1" type="ORF">Dbus_chr2Lg197</name>
</gene>
<dbReference type="InterPro" id="IPR011989">
    <property type="entry name" value="ARM-like"/>
</dbReference>
<reference evidence="1 2" key="1">
    <citation type="submission" date="2015-08" db="EMBL/GenBank/DDBJ databases">
        <title>Ancestral chromatin configuration constrains chromatin evolution on differentiating sex chromosomes in Drosophila.</title>
        <authorList>
            <person name="Zhou Q."/>
            <person name="Bachtrog D."/>
        </authorList>
    </citation>
    <scope>NUCLEOTIDE SEQUENCE [LARGE SCALE GENOMIC DNA]</scope>
    <source>
        <tissue evidence="1">Whole larvae</tissue>
    </source>
</reference>
<protein>
    <submittedName>
        <fullName evidence="1">CG15443</fullName>
    </submittedName>
</protein>